<accession>A0A5C6DGE0</accession>
<dbReference type="Proteomes" id="UP000319143">
    <property type="component" value="Unassembled WGS sequence"/>
</dbReference>
<keyword evidence="2" id="KW-1185">Reference proteome</keyword>
<protein>
    <recommendedName>
        <fullName evidence="3">N-acetyltransferase domain-containing protein</fullName>
    </recommendedName>
</protein>
<name>A0A5C6DGE0_9BACT</name>
<organism evidence="1 2">
    <name type="scientific">Novipirellula artificiosorum</name>
    <dbReference type="NCBI Taxonomy" id="2528016"/>
    <lineage>
        <taxon>Bacteria</taxon>
        <taxon>Pseudomonadati</taxon>
        <taxon>Planctomycetota</taxon>
        <taxon>Planctomycetia</taxon>
        <taxon>Pirellulales</taxon>
        <taxon>Pirellulaceae</taxon>
        <taxon>Novipirellula</taxon>
    </lineage>
</organism>
<comment type="caution">
    <text evidence="1">The sequence shown here is derived from an EMBL/GenBank/DDBJ whole genome shotgun (WGS) entry which is preliminary data.</text>
</comment>
<dbReference type="EMBL" id="SJPV01000006">
    <property type="protein sequence ID" value="TWU35870.1"/>
    <property type="molecule type" value="Genomic_DNA"/>
</dbReference>
<reference evidence="1 2" key="1">
    <citation type="submission" date="2019-02" db="EMBL/GenBank/DDBJ databases">
        <title>Deep-cultivation of Planctomycetes and their phenomic and genomic characterization uncovers novel biology.</title>
        <authorList>
            <person name="Wiegand S."/>
            <person name="Jogler M."/>
            <person name="Boedeker C."/>
            <person name="Pinto D."/>
            <person name="Vollmers J."/>
            <person name="Rivas-Marin E."/>
            <person name="Kohn T."/>
            <person name="Peeters S.H."/>
            <person name="Heuer A."/>
            <person name="Rast P."/>
            <person name="Oberbeckmann S."/>
            <person name="Bunk B."/>
            <person name="Jeske O."/>
            <person name="Meyerdierks A."/>
            <person name="Storesund J.E."/>
            <person name="Kallscheuer N."/>
            <person name="Luecker S."/>
            <person name="Lage O.M."/>
            <person name="Pohl T."/>
            <person name="Merkel B.J."/>
            <person name="Hornburger P."/>
            <person name="Mueller R.-W."/>
            <person name="Bruemmer F."/>
            <person name="Labrenz M."/>
            <person name="Spormann A.M."/>
            <person name="Op Den Camp H."/>
            <person name="Overmann J."/>
            <person name="Amann R."/>
            <person name="Jetten M.S.M."/>
            <person name="Mascher T."/>
            <person name="Medema M.H."/>
            <person name="Devos D.P."/>
            <person name="Kaster A.-K."/>
            <person name="Ovreas L."/>
            <person name="Rohde M."/>
            <person name="Galperin M.Y."/>
            <person name="Jogler C."/>
        </authorList>
    </citation>
    <scope>NUCLEOTIDE SEQUENCE [LARGE SCALE GENOMIC DNA]</scope>
    <source>
        <strain evidence="1 2">Poly41</strain>
    </source>
</reference>
<evidence type="ECO:0008006" key="3">
    <source>
        <dbReference type="Google" id="ProtNLM"/>
    </source>
</evidence>
<dbReference type="RefSeq" id="WP_146527950.1">
    <property type="nucleotide sequence ID" value="NZ_SJPV01000006.1"/>
</dbReference>
<sequence>MFRLGTVTNLTTGADQLRRWRCARIVMCGGRFVEIQHRLSAGNVSVAQVWWQAKYGRMDDDVCWLDYHQPMGMSGFLTLDYIRSGYRSGYKSFLGAVELLNEVARIRGTSAIVAHVTNQSISDRLLERLGWQRHLENWSGRHWIRRFYDGYPKSTAYRYVA</sequence>
<gene>
    <name evidence="1" type="ORF">Poly41_36210</name>
</gene>
<dbReference type="OrthoDB" id="286488at2"/>
<evidence type="ECO:0000313" key="2">
    <source>
        <dbReference type="Proteomes" id="UP000319143"/>
    </source>
</evidence>
<evidence type="ECO:0000313" key="1">
    <source>
        <dbReference type="EMBL" id="TWU35870.1"/>
    </source>
</evidence>
<proteinExistence type="predicted"/>
<dbReference type="AlphaFoldDB" id="A0A5C6DGE0"/>